<reference evidence="1" key="2">
    <citation type="journal article" date="2015" name="Fish Shellfish Immunol.">
        <title>Early steps in the European eel (Anguilla anguilla)-Vibrio vulnificus interaction in the gills: Role of the RtxA13 toxin.</title>
        <authorList>
            <person name="Callol A."/>
            <person name="Pajuelo D."/>
            <person name="Ebbesson L."/>
            <person name="Teles M."/>
            <person name="MacKenzie S."/>
            <person name="Amaro C."/>
        </authorList>
    </citation>
    <scope>NUCLEOTIDE SEQUENCE</scope>
</reference>
<reference evidence="1" key="1">
    <citation type="submission" date="2014-11" db="EMBL/GenBank/DDBJ databases">
        <authorList>
            <person name="Amaro Gonzalez C."/>
        </authorList>
    </citation>
    <scope>NUCLEOTIDE SEQUENCE</scope>
</reference>
<organism evidence="1">
    <name type="scientific">Anguilla anguilla</name>
    <name type="common">European freshwater eel</name>
    <name type="synonym">Muraena anguilla</name>
    <dbReference type="NCBI Taxonomy" id="7936"/>
    <lineage>
        <taxon>Eukaryota</taxon>
        <taxon>Metazoa</taxon>
        <taxon>Chordata</taxon>
        <taxon>Craniata</taxon>
        <taxon>Vertebrata</taxon>
        <taxon>Euteleostomi</taxon>
        <taxon>Actinopterygii</taxon>
        <taxon>Neopterygii</taxon>
        <taxon>Teleostei</taxon>
        <taxon>Anguilliformes</taxon>
        <taxon>Anguillidae</taxon>
        <taxon>Anguilla</taxon>
    </lineage>
</organism>
<dbReference type="EMBL" id="GBXM01056355">
    <property type="protein sequence ID" value="JAH52222.1"/>
    <property type="molecule type" value="Transcribed_RNA"/>
</dbReference>
<evidence type="ECO:0000313" key="1">
    <source>
        <dbReference type="EMBL" id="JAH52222.1"/>
    </source>
</evidence>
<dbReference type="AlphaFoldDB" id="A0A0E9TFK5"/>
<protein>
    <submittedName>
        <fullName evidence="1">Uncharacterized protein</fullName>
    </submittedName>
</protein>
<accession>A0A0E9TFK5</accession>
<name>A0A0E9TFK5_ANGAN</name>
<proteinExistence type="predicted"/>
<sequence>MHFIPVAISYFLHTISSVRQCFILNQLCFLVQYVTEFSLYFMMASLETSVRRVTDEHVNGINLSATFGSCNA</sequence>